<comment type="similarity">
    <text evidence="8">Belongs to the PpiD chaperone family.</text>
</comment>
<dbReference type="InterPro" id="IPR046357">
    <property type="entry name" value="PPIase_dom_sf"/>
</dbReference>
<dbReference type="Pfam" id="PF13623">
    <property type="entry name" value="SurA_N_2"/>
    <property type="match status" value="1"/>
</dbReference>
<evidence type="ECO:0000256" key="5">
    <source>
        <dbReference type="ARBA" id="ARBA00022989"/>
    </source>
</evidence>
<evidence type="ECO:0000313" key="16">
    <source>
        <dbReference type="Proteomes" id="UP000664698"/>
    </source>
</evidence>
<sequence>MALIKQIRQRTGLAIGVIAGGLILFLLGGDLLSPNSSLLNSNQNIVGEIAGEEITLEEYSLKVEEFKSMFQQRTGRVPSESEMVSVREQAWQAMIVEQVFDEEYEKLGLTVSNAELVDMVQGKNIVPELRAQLVNPQTGQFDKNQLISFLQTLETADPAQQAAWAQQEKLFAQSRLRIKYDNLLATSEYATTAEAKLEHKAANTIADASVLFIPYYVIPDGDVKIEESELTAYLNKNQEKFKVGNTANLEYVSFSILPSGQDSSTVIERINGLTEELRSADNDSVLVSQNSDLQNPFVTYRPGDQLPTSLTSNAGEIVEGQTYGPYVTANSTYVTYKVSDQYEGTPRMRASHILFSTEGMDETGKAAVKAQAETVLSDLKANGNFALAARQYGQDGTAQNGGDLGWFAKEDFVEPFANAVYAAKSTGLLPGLVETEYGYHIIDVTELPKSTYTKLATLELELVASDATRNEAFRNADSFAAESGNRNEFTENATENGYRVLQANNVDATSRNLNNLQNARQVIIWAFSEASPGEVSEVYELDNSYVVASLVSKKEEGEAKLEDVREQVEQQVRNDKKAAMIAEKLAGKTTLEEMKAVFTDAAINEIPDLKLNSSVIAGIGFAPKAIGSIFGLQSSGQITKPVQEDIGVVVGRLNNLTPAAEIGDYTSYQAQLTMAGAQRMTYTIMMALQDLADVKDFRYKYY</sequence>
<evidence type="ECO:0000256" key="10">
    <source>
        <dbReference type="ARBA" id="ARBA00042775"/>
    </source>
</evidence>
<comment type="caution">
    <text evidence="15">The sequence shown here is derived from an EMBL/GenBank/DDBJ whole genome shotgun (WGS) entry which is preliminary data.</text>
</comment>
<dbReference type="SUPFAM" id="SSF109998">
    <property type="entry name" value="Triger factor/SurA peptide-binding domain-like"/>
    <property type="match status" value="1"/>
</dbReference>
<dbReference type="Pfam" id="PF13616">
    <property type="entry name" value="Rotamase_3"/>
    <property type="match status" value="1"/>
</dbReference>
<name>A0ABS3BSH2_9BACT</name>
<keyword evidence="4 13" id="KW-0812">Transmembrane</keyword>
<dbReference type="SUPFAM" id="SSF54534">
    <property type="entry name" value="FKBP-like"/>
    <property type="match status" value="1"/>
</dbReference>
<evidence type="ECO:0000256" key="3">
    <source>
        <dbReference type="ARBA" id="ARBA00022519"/>
    </source>
</evidence>
<dbReference type="Gene3D" id="3.10.50.40">
    <property type="match status" value="1"/>
</dbReference>
<keyword evidence="11" id="KW-0413">Isomerase</keyword>
<dbReference type="PROSITE" id="PS50198">
    <property type="entry name" value="PPIC_PPIASE_2"/>
    <property type="match status" value="1"/>
</dbReference>
<dbReference type="Proteomes" id="UP000664698">
    <property type="component" value="Unassembled WGS sequence"/>
</dbReference>
<keyword evidence="7" id="KW-0143">Chaperone</keyword>
<dbReference type="RefSeq" id="WP_206570255.1">
    <property type="nucleotide sequence ID" value="NZ_JAFKCW010000003.1"/>
</dbReference>
<keyword evidence="3" id="KW-0997">Cell inner membrane</keyword>
<evidence type="ECO:0000256" key="2">
    <source>
        <dbReference type="ARBA" id="ARBA00022475"/>
    </source>
</evidence>
<evidence type="ECO:0000256" key="9">
    <source>
        <dbReference type="ARBA" id="ARBA00040743"/>
    </source>
</evidence>
<dbReference type="InterPro" id="IPR027304">
    <property type="entry name" value="Trigger_fact/SurA_dom_sf"/>
</dbReference>
<evidence type="ECO:0000256" key="7">
    <source>
        <dbReference type="ARBA" id="ARBA00023186"/>
    </source>
</evidence>
<evidence type="ECO:0000313" key="15">
    <source>
        <dbReference type="EMBL" id="MBN7802257.1"/>
    </source>
</evidence>
<keyword evidence="2" id="KW-1003">Cell membrane</keyword>
<evidence type="ECO:0000256" key="4">
    <source>
        <dbReference type="ARBA" id="ARBA00022692"/>
    </source>
</evidence>
<feature type="coiled-coil region" evidence="12">
    <location>
        <begin position="547"/>
        <end position="578"/>
    </location>
</feature>
<organism evidence="15 16">
    <name type="scientific">Algoriphagus aestuariicola</name>
    <dbReference type="NCBI Taxonomy" id="1852016"/>
    <lineage>
        <taxon>Bacteria</taxon>
        <taxon>Pseudomonadati</taxon>
        <taxon>Bacteroidota</taxon>
        <taxon>Cytophagia</taxon>
        <taxon>Cytophagales</taxon>
        <taxon>Cyclobacteriaceae</taxon>
        <taxon>Algoriphagus</taxon>
    </lineage>
</organism>
<evidence type="ECO:0000256" key="1">
    <source>
        <dbReference type="ARBA" id="ARBA00004382"/>
    </source>
</evidence>
<keyword evidence="11" id="KW-0697">Rotamase</keyword>
<keyword evidence="6 13" id="KW-0472">Membrane</keyword>
<evidence type="ECO:0000256" key="13">
    <source>
        <dbReference type="SAM" id="Phobius"/>
    </source>
</evidence>
<feature type="transmembrane region" description="Helical" evidence="13">
    <location>
        <begin position="12"/>
        <end position="32"/>
    </location>
</feature>
<evidence type="ECO:0000256" key="6">
    <source>
        <dbReference type="ARBA" id="ARBA00023136"/>
    </source>
</evidence>
<dbReference type="PANTHER" id="PTHR47529:SF1">
    <property type="entry name" value="PERIPLASMIC CHAPERONE PPID"/>
    <property type="match status" value="1"/>
</dbReference>
<keyword evidence="16" id="KW-1185">Reference proteome</keyword>
<proteinExistence type="inferred from homology"/>
<accession>A0ABS3BSH2</accession>
<evidence type="ECO:0000256" key="11">
    <source>
        <dbReference type="PROSITE-ProRule" id="PRU00278"/>
    </source>
</evidence>
<protein>
    <recommendedName>
        <fullName evidence="9">Periplasmic chaperone PpiD</fullName>
    </recommendedName>
    <alternativeName>
        <fullName evidence="10">Periplasmic folding chaperone</fullName>
    </alternativeName>
</protein>
<evidence type="ECO:0000259" key="14">
    <source>
        <dbReference type="PROSITE" id="PS50198"/>
    </source>
</evidence>
<feature type="domain" description="PpiC" evidence="14">
    <location>
        <begin position="345"/>
        <end position="446"/>
    </location>
</feature>
<evidence type="ECO:0000256" key="12">
    <source>
        <dbReference type="SAM" id="Coils"/>
    </source>
</evidence>
<gene>
    <name evidence="15" type="ORF">J0A67_15390</name>
</gene>
<keyword evidence="5 13" id="KW-1133">Transmembrane helix</keyword>
<dbReference type="InterPro" id="IPR052029">
    <property type="entry name" value="PpiD_chaperone"/>
</dbReference>
<reference evidence="15 16" key="1">
    <citation type="submission" date="2021-03" db="EMBL/GenBank/DDBJ databases">
        <title>novel species isolated from a fishpond in China.</title>
        <authorList>
            <person name="Lu H."/>
            <person name="Cai Z."/>
        </authorList>
    </citation>
    <scope>NUCLEOTIDE SEQUENCE [LARGE SCALE GENOMIC DNA]</scope>
    <source>
        <strain evidence="15 16">JCM 31546</strain>
    </source>
</reference>
<keyword evidence="12" id="KW-0175">Coiled coil</keyword>
<comment type="subcellular location">
    <subcellularLocation>
        <location evidence="1">Cell inner membrane</location>
        <topology evidence="1">Single-pass type II membrane protein</topology>
        <orientation evidence="1">Periplasmic side</orientation>
    </subcellularLocation>
</comment>
<dbReference type="PANTHER" id="PTHR47529">
    <property type="entry name" value="PEPTIDYL-PROLYL CIS-TRANS ISOMERASE D"/>
    <property type="match status" value="1"/>
</dbReference>
<dbReference type="InterPro" id="IPR000297">
    <property type="entry name" value="PPIase_PpiC"/>
</dbReference>
<evidence type="ECO:0000256" key="8">
    <source>
        <dbReference type="ARBA" id="ARBA00038408"/>
    </source>
</evidence>
<dbReference type="EMBL" id="JAFKCW010000003">
    <property type="protein sequence ID" value="MBN7802257.1"/>
    <property type="molecule type" value="Genomic_DNA"/>
</dbReference>